<proteinExistence type="predicted"/>
<reference evidence="2 3" key="1">
    <citation type="submission" date="2015-08" db="EMBL/GenBank/DDBJ databases">
        <title>Next Generation Sequencing and Analysis of the Genome of Puccinia sorghi L Schw, the Causal Agent of Maize Common Rust.</title>
        <authorList>
            <person name="Rochi L."/>
            <person name="Burguener G."/>
            <person name="Darino M."/>
            <person name="Turjanski A."/>
            <person name="Kreff E."/>
            <person name="Dieguez M.J."/>
            <person name="Sacco F."/>
        </authorList>
    </citation>
    <scope>NUCLEOTIDE SEQUENCE [LARGE SCALE GENOMIC DNA]</scope>
    <source>
        <strain evidence="2 3">RO10H11247</strain>
    </source>
</reference>
<evidence type="ECO:0000256" key="1">
    <source>
        <dbReference type="SAM" id="MobiDB-lite"/>
    </source>
</evidence>
<dbReference type="AlphaFoldDB" id="A0A0L6VG99"/>
<feature type="compositionally biased region" description="Polar residues" evidence="1">
    <location>
        <begin position="1"/>
        <end position="20"/>
    </location>
</feature>
<gene>
    <name evidence="2" type="ORF">VP01_1660g13</name>
</gene>
<sequence length="211" mass="23714">MATVNNNNGQAGTSRRQAPNPQRDHTLLARMHFHIQALIGQVEEPGKLPRPPTASEKASWNRQASPSGDSEEDYDPFNDPDNKFLWDLAFSLFLKLVRVGEYGDIDLEMTSEKKIYSTLRNHIINLIKKYQRQVSWTPQQSSSCAAQCCHATRRANVRCSSSLQYRSQAQCLMIILFISALLPIDQDLKGGSSFRYGGRASNGKDSPQARK</sequence>
<evidence type="ECO:0000313" key="2">
    <source>
        <dbReference type="EMBL" id="KNZ59801.1"/>
    </source>
</evidence>
<accession>A0A0L6VG99</accession>
<dbReference type="EMBL" id="LAVV01006460">
    <property type="protein sequence ID" value="KNZ59801.1"/>
    <property type="molecule type" value="Genomic_DNA"/>
</dbReference>
<organism evidence="2 3">
    <name type="scientific">Puccinia sorghi</name>
    <dbReference type="NCBI Taxonomy" id="27349"/>
    <lineage>
        <taxon>Eukaryota</taxon>
        <taxon>Fungi</taxon>
        <taxon>Dikarya</taxon>
        <taxon>Basidiomycota</taxon>
        <taxon>Pucciniomycotina</taxon>
        <taxon>Pucciniomycetes</taxon>
        <taxon>Pucciniales</taxon>
        <taxon>Pucciniaceae</taxon>
        <taxon>Puccinia</taxon>
    </lineage>
</organism>
<protein>
    <submittedName>
        <fullName evidence="2">Uncharacterized protein</fullName>
    </submittedName>
</protein>
<evidence type="ECO:0000313" key="3">
    <source>
        <dbReference type="Proteomes" id="UP000037035"/>
    </source>
</evidence>
<dbReference type="Proteomes" id="UP000037035">
    <property type="component" value="Unassembled WGS sequence"/>
</dbReference>
<name>A0A0L6VG99_9BASI</name>
<dbReference type="VEuPathDB" id="FungiDB:VP01_1660g13"/>
<feature type="region of interest" description="Disordered" evidence="1">
    <location>
        <begin position="1"/>
        <end position="21"/>
    </location>
</feature>
<feature type="compositionally biased region" description="Polar residues" evidence="1">
    <location>
        <begin position="56"/>
        <end position="68"/>
    </location>
</feature>
<keyword evidence="3" id="KW-1185">Reference proteome</keyword>
<feature type="region of interest" description="Disordered" evidence="1">
    <location>
        <begin position="42"/>
        <end position="76"/>
    </location>
</feature>
<dbReference type="OrthoDB" id="2507381at2759"/>
<comment type="caution">
    <text evidence="2">The sequence shown here is derived from an EMBL/GenBank/DDBJ whole genome shotgun (WGS) entry which is preliminary data.</text>
</comment>